<dbReference type="Proteomes" id="UP000249324">
    <property type="component" value="Unassembled WGS sequence"/>
</dbReference>
<protein>
    <submittedName>
        <fullName evidence="2">Uncharacterized protein</fullName>
    </submittedName>
</protein>
<comment type="caution">
    <text evidence="2">The sequence shown here is derived from an EMBL/GenBank/DDBJ whole genome shotgun (WGS) entry which is preliminary data.</text>
</comment>
<feature type="region of interest" description="Disordered" evidence="1">
    <location>
        <begin position="522"/>
        <end position="542"/>
    </location>
</feature>
<dbReference type="EMBL" id="QGUI02000422">
    <property type="protein sequence ID" value="MFO7194298.1"/>
    <property type="molecule type" value="Genomic_DNA"/>
</dbReference>
<proteinExistence type="predicted"/>
<gene>
    <name evidence="2" type="ORF">DIU77_018830</name>
</gene>
<evidence type="ECO:0000256" key="1">
    <source>
        <dbReference type="SAM" id="MobiDB-lite"/>
    </source>
</evidence>
<accession>A0ABD6FJU4</accession>
<sequence length="542" mass="60240">MDQLLPDYVERNPHVADPVRGSEVWRRRVSIMDVDTAVVITPVNPRPFVTADGVVPHEFVELRFVKEGSLGGEGVRGWSRWAGVDVSQAIWQTPVAEQHQAFVHQWRWMYSVDGPIWRRTWSRDRYVAMFGTIGTVVKMAEPDPVMLVRADALADVAAEAKDEANRLQWRDPRVRSASLQVRYPDSVVMWVTPRQAAAIPVEPHPGSGRAVDGQVEQVAEWARQLMQVHQRRQVGVSEQWAGRFRPIDVTGQQEGTVPLGLGVVTNVDARGPVEALQQQFQQWRQDVAEQIDRLVNERSWRIRTVEGKAGEVMPEGLGHWLREGAQESASRRAQDAAGQLLPASRHDAPLGNFDTFNMVLQDVRDWVTAFLQGKLITPLRWEAGRLSGQTHYLVVKPRLIDTPEFVGIEHVDELTVKNNVETDVYITTGKEDAVLHTSHGARIGHEPKHPDGATGPDGGSQPASGLVASGGGMDISLANTKTQILHGDKKNFTQTMTTHGPVAKYRARIAFDITLERGHGVDQHGNLTTTSTIRLTPPPPQD</sequence>
<feature type="compositionally biased region" description="Polar residues" evidence="1">
    <location>
        <begin position="525"/>
        <end position="534"/>
    </location>
</feature>
<name>A0ABD6FJU4_9PSEU</name>
<organism evidence="2 3">
    <name type="scientific">Thermocrispum agreste</name>
    <dbReference type="NCBI Taxonomy" id="37925"/>
    <lineage>
        <taxon>Bacteria</taxon>
        <taxon>Bacillati</taxon>
        <taxon>Actinomycetota</taxon>
        <taxon>Actinomycetes</taxon>
        <taxon>Pseudonocardiales</taxon>
        <taxon>Pseudonocardiaceae</taxon>
        <taxon>Thermocrispum</taxon>
    </lineage>
</organism>
<feature type="non-terminal residue" evidence="2">
    <location>
        <position position="542"/>
    </location>
</feature>
<feature type="region of interest" description="Disordered" evidence="1">
    <location>
        <begin position="442"/>
        <end position="463"/>
    </location>
</feature>
<evidence type="ECO:0000313" key="3">
    <source>
        <dbReference type="Proteomes" id="UP000249324"/>
    </source>
</evidence>
<dbReference type="AlphaFoldDB" id="A0ABD6FJU4"/>
<evidence type="ECO:0000313" key="2">
    <source>
        <dbReference type="EMBL" id="MFO7194298.1"/>
    </source>
</evidence>
<reference evidence="2 3" key="1">
    <citation type="journal article" date="2021" name="BMC Genomics">
        <title>Genome-resolved metagenome and metatranscriptome analyses of thermophilic composting reveal key bacterial players and their metabolic interactions.</title>
        <authorList>
            <person name="Braga L.P.P."/>
            <person name="Pereira R.V."/>
            <person name="Martins L.F."/>
            <person name="Moura L.M.S."/>
            <person name="Sanchez F.B."/>
            <person name="Patane J.S.L."/>
            <person name="da Silva A.M."/>
            <person name="Setubal J.C."/>
        </authorList>
    </citation>
    <scope>NUCLEOTIDE SEQUENCE [LARGE SCALE GENOMIC DNA]</scope>
    <source>
        <strain evidence="2">ZC4RG45</strain>
    </source>
</reference>